<evidence type="ECO:0000313" key="1">
    <source>
        <dbReference type="EMBL" id="KKM88451.1"/>
    </source>
</evidence>
<sequence>MSFQITTAFVSQFKANILLLSQQMVSLIRQVARMEDVTGDTMFVERISATSAQLISSRHGDTPQIDTPHSRRKLTMADYNWADLIDNVDKLKMLIDPQSTYAQNAVMAFNRTIDEVLITALGGNAFGGHTGGTTIANIAVGECRLVGSDGVIIAAGSNFTDTTETPLTIAKLLTCKQLLDDAVIDDSRQRYFLCNPFNINQLLNTTEVKSADFNTVKALAMGQIDTFMGFKFIKSTLLSADGTDTGATNCYAFAQDAIVLAISKEPTVRVSERDDKNYSTQVYVEMSIGATRVEGPAVVEINLKTT</sequence>
<dbReference type="InterPro" id="IPR045565">
    <property type="entry name" value="Phage_capsid_2"/>
</dbReference>
<gene>
    <name evidence="1" type="ORF">LCGC14_1258690</name>
</gene>
<name>A0A0F9LMQ2_9ZZZZ</name>
<organism evidence="1">
    <name type="scientific">marine sediment metagenome</name>
    <dbReference type="NCBI Taxonomy" id="412755"/>
    <lineage>
        <taxon>unclassified sequences</taxon>
        <taxon>metagenomes</taxon>
        <taxon>ecological metagenomes</taxon>
    </lineage>
</organism>
<evidence type="ECO:0008006" key="2">
    <source>
        <dbReference type="Google" id="ProtNLM"/>
    </source>
</evidence>
<accession>A0A0F9LMQ2</accession>
<reference evidence="1" key="1">
    <citation type="journal article" date="2015" name="Nature">
        <title>Complex archaea that bridge the gap between prokaryotes and eukaryotes.</title>
        <authorList>
            <person name="Spang A."/>
            <person name="Saw J.H."/>
            <person name="Jorgensen S.L."/>
            <person name="Zaremba-Niedzwiedzka K."/>
            <person name="Martijn J."/>
            <person name="Lind A.E."/>
            <person name="van Eijk R."/>
            <person name="Schleper C."/>
            <person name="Guy L."/>
            <person name="Ettema T.J."/>
        </authorList>
    </citation>
    <scope>NUCLEOTIDE SEQUENCE</scope>
</reference>
<dbReference type="AlphaFoldDB" id="A0A0F9LMQ2"/>
<proteinExistence type="predicted"/>
<comment type="caution">
    <text evidence="1">The sequence shown here is derived from an EMBL/GenBank/DDBJ whole genome shotgun (WGS) entry which is preliminary data.</text>
</comment>
<dbReference type="EMBL" id="LAZR01006957">
    <property type="protein sequence ID" value="KKM88451.1"/>
    <property type="molecule type" value="Genomic_DNA"/>
</dbReference>
<protein>
    <recommendedName>
        <fullName evidence="2">Major capsid protein</fullName>
    </recommendedName>
</protein>
<dbReference type="Pfam" id="PF19821">
    <property type="entry name" value="Phage_capsid_2"/>
    <property type="match status" value="1"/>
</dbReference>